<organism evidence="3 4">
    <name type="scientific">Mucor velutinosus</name>
    <dbReference type="NCBI Taxonomy" id="708070"/>
    <lineage>
        <taxon>Eukaryota</taxon>
        <taxon>Fungi</taxon>
        <taxon>Fungi incertae sedis</taxon>
        <taxon>Mucoromycota</taxon>
        <taxon>Mucoromycotina</taxon>
        <taxon>Mucoromycetes</taxon>
        <taxon>Mucorales</taxon>
        <taxon>Mucorineae</taxon>
        <taxon>Mucoraceae</taxon>
        <taxon>Mucor</taxon>
    </lineage>
</organism>
<dbReference type="GeneID" id="89946669"/>
<evidence type="ECO:0000256" key="1">
    <source>
        <dbReference type="PROSITE-ProRule" id="PRU00267"/>
    </source>
</evidence>
<keyword evidence="1" id="KW-0238">DNA-binding</keyword>
<feature type="domain" description="HMG box" evidence="2">
    <location>
        <begin position="150"/>
        <end position="209"/>
    </location>
</feature>
<dbReference type="SMART" id="SM00454">
    <property type="entry name" value="SAM"/>
    <property type="match status" value="1"/>
</dbReference>
<dbReference type="InterPro" id="IPR009071">
    <property type="entry name" value="HMG_box_dom"/>
</dbReference>
<evidence type="ECO:0000313" key="3">
    <source>
        <dbReference type="EMBL" id="KAK4512270.1"/>
    </source>
</evidence>
<comment type="caution">
    <text evidence="3">The sequence shown here is derived from an EMBL/GenBank/DDBJ whole genome shotgun (WGS) entry which is preliminary data.</text>
</comment>
<dbReference type="Pfam" id="PF00536">
    <property type="entry name" value="SAM_1"/>
    <property type="match status" value="1"/>
</dbReference>
<dbReference type="InterPro" id="IPR013761">
    <property type="entry name" value="SAM/pointed_sf"/>
</dbReference>
<gene>
    <name evidence="3" type="ORF">ATC70_002967</name>
</gene>
<accession>A0AAN7HRN3</accession>
<dbReference type="CDD" id="cd09487">
    <property type="entry name" value="SAM_superfamily"/>
    <property type="match status" value="1"/>
</dbReference>
<name>A0AAN7HRN3_9FUNG</name>
<evidence type="ECO:0000313" key="4">
    <source>
        <dbReference type="Proteomes" id="UP001304243"/>
    </source>
</evidence>
<dbReference type="RefSeq" id="XP_064678936.1">
    <property type="nucleotide sequence ID" value="XM_064822336.1"/>
</dbReference>
<dbReference type="Gene3D" id="1.10.30.10">
    <property type="entry name" value="High mobility group box domain"/>
    <property type="match status" value="1"/>
</dbReference>
<dbReference type="Proteomes" id="UP001304243">
    <property type="component" value="Unassembled WGS sequence"/>
</dbReference>
<keyword evidence="4" id="KW-1185">Reference proteome</keyword>
<dbReference type="InterPro" id="IPR036910">
    <property type="entry name" value="HMG_box_dom_sf"/>
</dbReference>
<dbReference type="SUPFAM" id="SSF47769">
    <property type="entry name" value="SAM/Pointed domain"/>
    <property type="match status" value="1"/>
</dbReference>
<dbReference type="GO" id="GO:0005634">
    <property type="term" value="C:nucleus"/>
    <property type="evidence" value="ECO:0007669"/>
    <property type="project" value="UniProtKB-UniRule"/>
</dbReference>
<dbReference type="Gene3D" id="1.10.150.50">
    <property type="entry name" value="Transcription Factor, Ets-1"/>
    <property type="match status" value="1"/>
</dbReference>
<keyword evidence="1" id="KW-0539">Nucleus</keyword>
<dbReference type="SUPFAM" id="SSF47095">
    <property type="entry name" value="HMG-box"/>
    <property type="match status" value="1"/>
</dbReference>
<dbReference type="GO" id="GO:0003677">
    <property type="term" value="F:DNA binding"/>
    <property type="evidence" value="ECO:0007669"/>
    <property type="project" value="UniProtKB-UniRule"/>
</dbReference>
<feature type="DNA-binding region" description="HMG box" evidence="1">
    <location>
        <begin position="150"/>
        <end position="209"/>
    </location>
</feature>
<evidence type="ECO:0000259" key="2">
    <source>
        <dbReference type="PROSITE" id="PS50118"/>
    </source>
</evidence>
<dbReference type="PROSITE" id="PS50118">
    <property type="entry name" value="HMG_BOX_2"/>
    <property type="match status" value="1"/>
</dbReference>
<dbReference type="AlphaFoldDB" id="A0AAN7HRN3"/>
<dbReference type="EMBL" id="JASEJX010000021">
    <property type="protein sequence ID" value="KAK4512270.1"/>
    <property type="molecule type" value="Genomic_DNA"/>
</dbReference>
<sequence length="209" mass="24058">MRYNYYNINLSGEEDESSRLQQLSDFLQHYKLSQYLHIFISEGFDRLLSLLDITESDLISLNVKRGHRRLLQRAIATARGVPLSTPIVISYGYDEPDVSYMPKPGTTTTATTTTAAAPKVAFLDDDIYLNEGDYAYYRRSLHRKRKQYVPSKPVTAFDELINEVQSQNSSMALADITELAYEKWNKFTGTEKEKYEREALHANADYVMD</sequence>
<protein>
    <recommendedName>
        <fullName evidence="2">HMG box domain-containing protein</fullName>
    </recommendedName>
</protein>
<proteinExistence type="predicted"/>
<reference evidence="3 4" key="1">
    <citation type="submission" date="2022-11" db="EMBL/GenBank/DDBJ databases">
        <title>Mucor velutinosus strain NIH1002 WGS.</title>
        <authorList>
            <person name="Subramanian P."/>
            <person name="Mullikin J.C."/>
            <person name="Segre J.A."/>
            <person name="Zelazny A.M."/>
        </authorList>
    </citation>
    <scope>NUCLEOTIDE SEQUENCE [LARGE SCALE GENOMIC DNA]</scope>
    <source>
        <strain evidence="3 4">NIH1002</strain>
    </source>
</reference>
<dbReference type="InterPro" id="IPR001660">
    <property type="entry name" value="SAM"/>
</dbReference>